<reference evidence="3" key="2">
    <citation type="submission" date="2013-10" db="EMBL/GenBank/DDBJ databases">
        <authorList>
            <person name="Aslett M."/>
        </authorList>
    </citation>
    <scope>NUCLEOTIDE SEQUENCE [LARGE SCALE GENOMIC DNA]</scope>
    <source>
        <strain evidence="3">Houghton</strain>
    </source>
</reference>
<proteinExistence type="predicted"/>
<evidence type="ECO:0000313" key="4">
    <source>
        <dbReference type="Proteomes" id="UP000030747"/>
    </source>
</evidence>
<dbReference type="AlphaFoldDB" id="U6KTX7"/>
<feature type="domain" description="Exonuclease" evidence="2">
    <location>
        <begin position="172"/>
        <end position="355"/>
    </location>
</feature>
<feature type="compositionally biased region" description="Pro residues" evidence="1">
    <location>
        <begin position="129"/>
        <end position="152"/>
    </location>
</feature>
<dbReference type="SMART" id="SM00479">
    <property type="entry name" value="EXOIII"/>
    <property type="match status" value="1"/>
</dbReference>
<dbReference type="GO" id="GO:0003676">
    <property type="term" value="F:nucleic acid binding"/>
    <property type="evidence" value="ECO:0007669"/>
    <property type="project" value="InterPro"/>
</dbReference>
<dbReference type="InterPro" id="IPR050785">
    <property type="entry name" value="PAN2-PAN3_catalytic_subunit"/>
</dbReference>
<evidence type="ECO:0000259" key="2">
    <source>
        <dbReference type="SMART" id="SM00479"/>
    </source>
</evidence>
<dbReference type="PANTHER" id="PTHR15728">
    <property type="entry name" value="DEADENYLATION COMPLEX CATALYTIC SUBUNIT PAN2"/>
    <property type="match status" value="1"/>
</dbReference>
<reference evidence="3" key="1">
    <citation type="submission" date="2013-10" db="EMBL/GenBank/DDBJ databases">
        <title>Genomic analysis of the causative agents of coccidiosis in chickens.</title>
        <authorList>
            <person name="Reid A.J."/>
            <person name="Blake D."/>
            <person name="Billington K."/>
            <person name="Browne H."/>
            <person name="Dunn M."/>
            <person name="Hung S."/>
            <person name="Kawahara F."/>
            <person name="Miranda-Saavedra D."/>
            <person name="Mourier T."/>
            <person name="Nagra H."/>
            <person name="Otto T.D."/>
            <person name="Rawlings N."/>
            <person name="Sanchez A."/>
            <person name="Sanders M."/>
            <person name="Subramaniam C."/>
            <person name="Tay Y."/>
            <person name="Dear P."/>
            <person name="Doerig C."/>
            <person name="Gruber A."/>
            <person name="Parkinson J."/>
            <person name="Shirley M."/>
            <person name="Wan K.L."/>
            <person name="Berriman M."/>
            <person name="Tomley F."/>
            <person name="Pain A."/>
        </authorList>
    </citation>
    <scope>NUCLEOTIDE SEQUENCE [LARGE SCALE GENOMIC DNA]</scope>
    <source>
        <strain evidence="3">Houghton</strain>
    </source>
</reference>
<dbReference type="GO" id="GO:0000289">
    <property type="term" value="P:nuclear-transcribed mRNA poly(A) tail shortening"/>
    <property type="evidence" value="ECO:0007669"/>
    <property type="project" value="TreeGrafter"/>
</dbReference>
<dbReference type="PANTHER" id="PTHR15728:SF0">
    <property type="entry name" value="PAN2-PAN3 DEADENYLATION COMPLEX CATALYTIC SUBUNIT PAN2"/>
    <property type="match status" value="1"/>
</dbReference>
<dbReference type="CDD" id="cd06143">
    <property type="entry name" value="PAN2_exo"/>
    <property type="match status" value="1"/>
</dbReference>
<name>U6KTX7_EIMTE</name>
<dbReference type="VEuPathDB" id="ToxoDB:ETH_00034825"/>
<feature type="region of interest" description="Disordered" evidence="1">
    <location>
        <begin position="73"/>
        <end position="169"/>
    </location>
</feature>
<dbReference type="Proteomes" id="UP000030747">
    <property type="component" value="Unassembled WGS sequence"/>
</dbReference>
<dbReference type="InterPro" id="IPR012337">
    <property type="entry name" value="RNaseH-like_sf"/>
</dbReference>
<feature type="non-terminal residue" evidence="3">
    <location>
        <position position="1"/>
    </location>
</feature>
<evidence type="ECO:0000313" key="3">
    <source>
        <dbReference type="EMBL" id="CDJ41406.1"/>
    </source>
</evidence>
<feature type="compositionally biased region" description="Polar residues" evidence="1">
    <location>
        <begin position="75"/>
        <end position="84"/>
    </location>
</feature>
<dbReference type="GO" id="GO:0000932">
    <property type="term" value="C:P-body"/>
    <property type="evidence" value="ECO:0007669"/>
    <property type="project" value="TreeGrafter"/>
</dbReference>
<dbReference type="EMBL" id="HG675617">
    <property type="protein sequence ID" value="CDJ41406.1"/>
    <property type="molecule type" value="Genomic_DNA"/>
</dbReference>
<protein>
    <recommendedName>
        <fullName evidence="2">Exonuclease domain-containing protein</fullName>
    </recommendedName>
</protein>
<dbReference type="Gene3D" id="3.30.420.10">
    <property type="entry name" value="Ribonuclease H-like superfamily/Ribonuclease H"/>
    <property type="match status" value="1"/>
</dbReference>
<sequence length="407" mass="43692">GLCSGGAPALLLEGDRVVPVAAPSESPFSLICFLKDFNCSVHPAAPREPATFTPLSPTELLRMQVARIRIEKHLNQNNKTNSTRGPPGAPAALEDRGPPDGAPGDPQGASAGAPGGLPGAPEAAAGAPGGPPGAPGGPPGAPGGAPGGPPGAPRDRGAPEEVDGVELSSEGFVVGVDAEFVAEVTEAAEIDQDGRKEILQGSSLALARLSLVRGQGPLEEVPFIDHYVLFKKPPKDCLTRFSGLRAEDLSLTDSVVWLSTRKSILQKMRFLVDCKCIFVGHGLQQDFRVMNLYVPAQQVIDTAYLFRIPGRRLLSLKFLSAFILQKNIQNKTHDSIEDAQTSLRLFRKYLQLRRSGCLYSCLEQLYQYGRLLNFSPPALPLKDFLESPKEQKEITENKFPNNSSFPR</sequence>
<dbReference type="OrthoDB" id="348404at2759"/>
<dbReference type="RefSeq" id="XP_013232156.1">
    <property type="nucleotide sequence ID" value="XM_013376702.1"/>
</dbReference>
<dbReference type="GO" id="GO:0031251">
    <property type="term" value="C:PAN complex"/>
    <property type="evidence" value="ECO:0007669"/>
    <property type="project" value="TreeGrafter"/>
</dbReference>
<dbReference type="InterPro" id="IPR036397">
    <property type="entry name" value="RNaseH_sf"/>
</dbReference>
<dbReference type="SUPFAM" id="SSF53098">
    <property type="entry name" value="Ribonuclease H-like"/>
    <property type="match status" value="1"/>
</dbReference>
<organism evidence="3 4">
    <name type="scientific">Eimeria tenella</name>
    <name type="common">Coccidian parasite</name>
    <dbReference type="NCBI Taxonomy" id="5802"/>
    <lineage>
        <taxon>Eukaryota</taxon>
        <taxon>Sar</taxon>
        <taxon>Alveolata</taxon>
        <taxon>Apicomplexa</taxon>
        <taxon>Conoidasida</taxon>
        <taxon>Coccidia</taxon>
        <taxon>Eucoccidiorida</taxon>
        <taxon>Eimeriorina</taxon>
        <taxon>Eimeriidae</taxon>
        <taxon>Eimeria</taxon>
    </lineage>
</organism>
<feature type="compositionally biased region" description="Low complexity" evidence="1">
    <location>
        <begin position="102"/>
        <end position="112"/>
    </location>
</feature>
<dbReference type="GO" id="GO:0004535">
    <property type="term" value="F:poly(A)-specific ribonuclease activity"/>
    <property type="evidence" value="ECO:0007669"/>
    <property type="project" value="TreeGrafter"/>
</dbReference>
<accession>U6KTX7</accession>
<dbReference type="VEuPathDB" id="ToxoDB:ETH2_0522100"/>
<dbReference type="InterPro" id="IPR013520">
    <property type="entry name" value="Ribonucl_H"/>
</dbReference>
<gene>
    <name evidence="3" type="ORF">ETH_00034825</name>
</gene>
<keyword evidence="4" id="KW-1185">Reference proteome</keyword>
<evidence type="ECO:0000256" key="1">
    <source>
        <dbReference type="SAM" id="MobiDB-lite"/>
    </source>
</evidence>
<dbReference type="Pfam" id="PF00929">
    <property type="entry name" value="RNase_T"/>
    <property type="match status" value="1"/>
</dbReference>
<dbReference type="GeneID" id="25256006"/>